<gene>
    <name evidence="9" type="primary">xthA</name>
    <name evidence="9" type="ordered locus">CRES_0157</name>
</gene>
<keyword evidence="6" id="KW-0464">Manganese</keyword>
<protein>
    <submittedName>
        <fullName evidence="9">Exodeoxyribonuclease III</fullName>
        <ecNumber evidence="9">3.1.11.2</ecNumber>
    </submittedName>
</protein>
<dbReference type="RefSeq" id="WP_013887549.1">
    <property type="nucleotide sequence ID" value="NC_015673.1"/>
</dbReference>
<feature type="active site" description="Proton donor/acceptor" evidence="5">
    <location>
        <position position="166"/>
    </location>
</feature>
<feature type="binding site" evidence="6">
    <location>
        <position position="168"/>
    </location>
    <ligand>
        <name>Mg(2+)</name>
        <dbReference type="ChEBI" id="CHEBI:18420"/>
        <label>1</label>
    </ligand>
</feature>
<feature type="binding site" evidence="6">
    <location>
        <position position="34"/>
    </location>
    <ligand>
        <name>Mg(2+)</name>
        <dbReference type="ChEBI" id="CHEBI:18420"/>
        <label>1</label>
    </ligand>
</feature>
<proteinExistence type="inferred from homology"/>
<evidence type="ECO:0000256" key="5">
    <source>
        <dbReference type="PIRSR" id="PIRSR604808-1"/>
    </source>
</evidence>
<dbReference type="EMBL" id="CP002857">
    <property type="protein sequence ID" value="AEI08520.1"/>
    <property type="molecule type" value="Genomic_DNA"/>
</dbReference>
<dbReference type="STRING" id="662755.CRES_0157"/>
<feature type="binding site" evidence="6">
    <location>
        <position position="7"/>
    </location>
    <ligand>
        <name>Mg(2+)</name>
        <dbReference type="ChEBI" id="CHEBI:18420"/>
        <label>1</label>
    </ligand>
</feature>
<feature type="binding site" evidence="6">
    <location>
        <position position="261"/>
    </location>
    <ligand>
        <name>Mg(2+)</name>
        <dbReference type="ChEBI" id="CHEBI:18420"/>
        <label>1</label>
    </ligand>
</feature>
<name>F8E1L5_CORRG</name>
<evidence type="ECO:0000256" key="7">
    <source>
        <dbReference type="PIRSR" id="PIRSR604808-3"/>
    </source>
</evidence>
<dbReference type="EC" id="3.1.11.2" evidence="9"/>
<evidence type="ECO:0000256" key="2">
    <source>
        <dbReference type="ARBA" id="ARBA00022723"/>
    </source>
</evidence>
<comment type="similarity">
    <text evidence="1">Belongs to the DNA repair enzymes AP/ExoA family.</text>
</comment>
<evidence type="ECO:0000256" key="4">
    <source>
        <dbReference type="ARBA" id="ARBA00022842"/>
    </source>
</evidence>
<keyword evidence="2 6" id="KW-0479">Metal-binding</keyword>
<dbReference type="Proteomes" id="UP000000492">
    <property type="component" value="Chromosome"/>
</dbReference>
<feature type="binding site" evidence="6">
    <location>
        <position position="166"/>
    </location>
    <ligand>
        <name>Mg(2+)</name>
        <dbReference type="ChEBI" id="CHEBI:18420"/>
        <label>1</label>
    </ligand>
</feature>
<feature type="site" description="Important for catalytic activity" evidence="7">
    <location>
        <position position="234"/>
    </location>
</feature>
<evidence type="ECO:0000256" key="6">
    <source>
        <dbReference type="PIRSR" id="PIRSR604808-2"/>
    </source>
</evidence>
<feature type="active site" description="Proton acceptor" evidence="5">
    <location>
        <position position="261"/>
    </location>
</feature>
<keyword evidence="3 9" id="KW-0378">Hydrolase</keyword>
<feature type="binding site" evidence="6">
    <location>
        <position position="260"/>
    </location>
    <ligand>
        <name>Mg(2+)</name>
        <dbReference type="ChEBI" id="CHEBI:18420"/>
        <label>1</label>
    </ligand>
</feature>
<dbReference type="PANTHER" id="PTHR43250:SF2">
    <property type="entry name" value="EXODEOXYRIBONUCLEASE III"/>
    <property type="match status" value="1"/>
</dbReference>
<feature type="site" description="Interaction with DNA substrate" evidence="7">
    <location>
        <position position="261"/>
    </location>
</feature>
<dbReference type="eggNOG" id="COG0708">
    <property type="taxonomic scope" value="Bacteria"/>
</dbReference>
<dbReference type="InterPro" id="IPR036691">
    <property type="entry name" value="Endo/exonu/phosph_ase_sf"/>
</dbReference>
<dbReference type="NCBIfam" id="TIGR00633">
    <property type="entry name" value="xth"/>
    <property type="match status" value="1"/>
</dbReference>
<keyword evidence="10" id="KW-1185">Reference proteome</keyword>
<evidence type="ECO:0000313" key="10">
    <source>
        <dbReference type="Proteomes" id="UP000000492"/>
    </source>
</evidence>
<feature type="active site" evidence="5">
    <location>
        <position position="111"/>
    </location>
</feature>
<comment type="cofactor">
    <cofactor evidence="6">
        <name>Mg(2+)</name>
        <dbReference type="ChEBI" id="CHEBI:18420"/>
    </cofactor>
    <cofactor evidence="6">
        <name>Mn(2+)</name>
        <dbReference type="ChEBI" id="CHEBI:29035"/>
    </cofactor>
    <text evidence="6">Probably binds two magnesium or manganese ions per subunit.</text>
</comment>
<dbReference type="PANTHER" id="PTHR43250">
    <property type="entry name" value="EXODEOXYRIBONUCLEASE III"/>
    <property type="match status" value="1"/>
</dbReference>
<dbReference type="Pfam" id="PF03372">
    <property type="entry name" value="Exo_endo_phos"/>
    <property type="match status" value="1"/>
</dbReference>
<dbReference type="HOGENOM" id="CLU_027539_0_2_11"/>
<dbReference type="GO" id="GO:0008311">
    <property type="term" value="F:double-stranded DNA 3'-5' DNA exonuclease activity"/>
    <property type="evidence" value="ECO:0007669"/>
    <property type="project" value="UniProtKB-EC"/>
</dbReference>
<reference evidence="9 10" key="1">
    <citation type="journal article" date="2012" name="BMC Genomics">
        <title>Complete genome sequence, lifestyle, and multi-drug resistance of the human pathogen Corynebacterium resistens DSM 45100 isolated from blood samples of a leukemia patient.</title>
        <authorList>
            <person name="Schroder J."/>
            <person name="Maus I."/>
            <person name="Meyer K."/>
            <person name="Wordemann S."/>
            <person name="Blom J."/>
            <person name="Jaenicke S."/>
            <person name="Schneider J."/>
            <person name="Trost E."/>
            <person name="Tauch A."/>
        </authorList>
    </citation>
    <scope>NUCLEOTIDE SEQUENCE [LARGE SCALE GENOMIC DNA]</scope>
    <source>
        <strain evidence="10">DSM 45100 / JCM 12819 / CCUG 50093 / GTC 2026 / SICGH 158</strain>
    </source>
</reference>
<dbReference type="AlphaFoldDB" id="F8E1L5"/>
<sequence>MRIATWNINSVRIREERVREFLTRSDVDVLCLQETKCTDQQFPDFTDTGYEQAHFGLHSFNGVAILSRVGLSSVKTNFGQPGFDKDLTQKQNLEARAIGANCGGVEVWSLYVPNGREIHDPHYTYKLRWLHALADYAGGRTTKAISADTADEAIEPASDRLCLVGDFNIAPRDEDVWDRSHFNGKTHVTPNERDCLAALEEAGLMQATALIQDEYTYWDYQAMRFPKGEGMRIDLQYARGITATAARVDRDERKGKGASDHAPVIVDYEV</sequence>
<dbReference type="Gene3D" id="3.60.10.10">
    <property type="entry name" value="Endonuclease/exonuclease/phosphatase"/>
    <property type="match status" value="1"/>
</dbReference>
<dbReference type="InterPro" id="IPR004808">
    <property type="entry name" value="AP_endonuc_1"/>
</dbReference>
<evidence type="ECO:0000256" key="1">
    <source>
        <dbReference type="ARBA" id="ARBA00007092"/>
    </source>
</evidence>
<dbReference type="GO" id="GO:0006281">
    <property type="term" value="P:DNA repair"/>
    <property type="evidence" value="ECO:0007669"/>
    <property type="project" value="InterPro"/>
</dbReference>
<dbReference type="InterPro" id="IPR005135">
    <property type="entry name" value="Endo/exonuclease/phosphatase"/>
</dbReference>
<dbReference type="OrthoDB" id="9803914at2"/>
<evidence type="ECO:0000259" key="8">
    <source>
        <dbReference type="Pfam" id="PF03372"/>
    </source>
</evidence>
<feature type="domain" description="Endonuclease/exonuclease/phosphatase" evidence="8">
    <location>
        <begin position="4"/>
        <end position="261"/>
    </location>
</feature>
<keyword evidence="4 6" id="KW-0460">Magnesium</keyword>
<evidence type="ECO:0000313" key="9">
    <source>
        <dbReference type="EMBL" id="AEI08520.1"/>
    </source>
</evidence>
<dbReference type="KEGG" id="crd:CRES_0157"/>
<organism evidence="9 10">
    <name type="scientific">Corynebacterium resistens (strain DSM 45100 / JCM 12819 / GTC 2026 / SICGH 158)</name>
    <dbReference type="NCBI Taxonomy" id="662755"/>
    <lineage>
        <taxon>Bacteria</taxon>
        <taxon>Bacillati</taxon>
        <taxon>Actinomycetota</taxon>
        <taxon>Actinomycetes</taxon>
        <taxon>Mycobacteriales</taxon>
        <taxon>Corynebacteriaceae</taxon>
        <taxon>Corynebacterium</taxon>
    </lineage>
</organism>
<evidence type="ECO:0000256" key="3">
    <source>
        <dbReference type="ARBA" id="ARBA00022801"/>
    </source>
</evidence>
<dbReference type="SUPFAM" id="SSF56219">
    <property type="entry name" value="DNase I-like"/>
    <property type="match status" value="1"/>
</dbReference>
<feature type="site" description="Transition state stabilizer" evidence="7">
    <location>
        <position position="168"/>
    </location>
</feature>
<dbReference type="InterPro" id="IPR037493">
    <property type="entry name" value="ExoIII-like"/>
</dbReference>
<dbReference type="PROSITE" id="PS51435">
    <property type="entry name" value="AP_NUCLEASE_F1_4"/>
    <property type="match status" value="1"/>
</dbReference>
<accession>F8E1L5</accession>
<dbReference type="GO" id="GO:0046872">
    <property type="term" value="F:metal ion binding"/>
    <property type="evidence" value="ECO:0007669"/>
    <property type="project" value="UniProtKB-KW"/>
</dbReference>